<feature type="active site" description="Schiff-base intermediate with substrate; via pyruvic acid" evidence="11">
    <location>
        <position position="183"/>
    </location>
</feature>
<feature type="chain" id="PRO_5044906867" description="Phosphatidylserine decarboxylase alpha chain" evidence="11">
    <location>
        <begin position="183"/>
        <end position="213"/>
    </location>
</feature>
<dbReference type="Proteomes" id="UP001500665">
    <property type="component" value="Unassembled WGS sequence"/>
</dbReference>
<protein>
    <recommendedName>
        <fullName evidence="11">Phosphatidylserine decarboxylase proenzyme</fullName>
        <ecNumber evidence="11">4.1.1.65</ecNumber>
    </recommendedName>
    <component>
        <recommendedName>
            <fullName evidence="11">Phosphatidylserine decarboxylase alpha chain</fullName>
        </recommendedName>
    </component>
    <component>
        <recommendedName>
            <fullName evidence="11">Phosphatidylserine decarboxylase beta chain</fullName>
        </recommendedName>
    </component>
</protein>
<dbReference type="Pfam" id="PF02666">
    <property type="entry name" value="PS_Dcarbxylase"/>
    <property type="match status" value="1"/>
</dbReference>
<dbReference type="EMBL" id="BAAAHH010000003">
    <property type="protein sequence ID" value="GAA0940902.1"/>
    <property type="molecule type" value="Genomic_DNA"/>
</dbReference>
<keyword evidence="2 11" id="KW-0444">Lipid biosynthesis</keyword>
<keyword evidence="7 11" id="KW-0594">Phospholipid biosynthesis</keyword>
<comment type="cofactor">
    <cofactor evidence="11">
        <name>pyruvate</name>
        <dbReference type="ChEBI" id="CHEBI:15361"/>
    </cofactor>
    <text evidence="11">Binds 1 pyruvoyl group covalently per subunit.</text>
</comment>
<dbReference type="InterPro" id="IPR003817">
    <property type="entry name" value="PS_Dcarbxylase"/>
</dbReference>
<keyword evidence="14" id="KW-1185">Reference proteome</keyword>
<comment type="catalytic activity">
    <reaction evidence="11">
        <text>a 1,2-diacyl-sn-glycero-3-phospho-L-serine + H(+) = a 1,2-diacyl-sn-glycero-3-phosphoethanolamine + CO2</text>
        <dbReference type="Rhea" id="RHEA:20828"/>
        <dbReference type="ChEBI" id="CHEBI:15378"/>
        <dbReference type="ChEBI" id="CHEBI:16526"/>
        <dbReference type="ChEBI" id="CHEBI:57262"/>
        <dbReference type="ChEBI" id="CHEBI:64612"/>
        <dbReference type="EC" id="4.1.1.65"/>
    </reaction>
</comment>
<accession>A0ABN1QDK1</accession>
<sequence>MPGRREPEGAALAIARGAGPWLVPGLVGAAGAVLLSRRSRYRALVGTAAAATAAGLTWFFRDPPRHGEGRVLSGADGKVQSIDPWPDGRTRVAVFMSPLDVHVNRAPMAGKILSVEHVPGGHVPAFDKESDRNERVVWRFETEIGELECVQIAGTVARRIVPYLEDGATVEQGERLGLIRFGSRFDVYLPPGIRPAVVVGQRTRAGETRLVSD</sequence>
<evidence type="ECO:0000256" key="4">
    <source>
        <dbReference type="ARBA" id="ARBA00023098"/>
    </source>
</evidence>
<comment type="caution">
    <text evidence="13">The sequence shown here is derived from an EMBL/GenBank/DDBJ whole genome shotgun (WGS) entry which is preliminary data.</text>
</comment>
<evidence type="ECO:0000256" key="5">
    <source>
        <dbReference type="ARBA" id="ARBA00023136"/>
    </source>
</evidence>
<proteinExistence type="inferred from homology"/>
<evidence type="ECO:0000256" key="9">
    <source>
        <dbReference type="ARBA" id="ARBA00023264"/>
    </source>
</evidence>
<feature type="modified residue" description="Pyruvic acid (Ser); by autocatalysis" evidence="11">
    <location>
        <position position="183"/>
    </location>
</feature>
<comment type="function">
    <text evidence="11">Catalyzes the formation of phosphatidylethanolamine (PtdEtn) from phosphatidylserine (PtdSer).</text>
</comment>
<evidence type="ECO:0000256" key="3">
    <source>
        <dbReference type="ARBA" id="ARBA00022793"/>
    </source>
</evidence>
<keyword evidence="9 11" id="KW-1208">Phospholipid metabolism</keyword>
<reference evidence="13 14" key="1">
    <citation type="journal article" date="2019" name="Int. J. Syst. Evol. Microbiol.">
        <title>The Global Catalogue of Microorganisms (GCM) 10K type strain sequencing project: providing services to taxonomists for standard genome sequencing and annotation.</title>
        <authorList>
            <consortium name="The Broad Institute Genomics Platform"/>
            <consortium name="The Broad Institute Genome Sequencing Center for Infectious Disease"/>
            <person name="Wu L."/>
            <person name="Ma J."/>
        </authorList>
    </citation>
    <scope>NUCLEOTIDE SEQUENCE [LARGE SCALE GENOMIC DNA]</scope>
    <source>
        <strain evidence="13 14">JCM 10696</strain>
    </source>
</reference>
<feature type="site" description="Cleavage (non-hydrolytic); by autocatalysis" evidence="11">
    <location>
        <begin position="182"/>
        <end position="183"/>
    </location>
</feature>
<evidence type="ECO:0000256" key="2">
    <source>
        <dbReference type="ARBA" id="ARBA00022516"/>
    </source>
</evidence>
<evidence type="ECO:0000256" key="6">
    <source>
        <dbReference type="ARBA" id="ARBA00023145"/>
    </source>
</evidence>
<keyword evidence="10 11" id="KW-0670">Pyruvate</keyword>
<dbReference type="EC" id="4.1.1.65" evidence="11"/>
<evidence type="ECO:0000256" key="8">
    <source>
        <dbReference type="ARBA" id="ARBA00023239"/>
    </source>
</evidence>
<keyword evidence="1 11" id="KW-1003">Cell membrane</keyword>
<dbReference type="PANTHER" id="PTHR35809">
    <property type="entry name" value="ARCHAETIDYLSERINE DECARBOXYLASE PROENZYME-RELATED"/>
    <property type="match status" value="1"/>
</dbReference>
<name>A0ABN1QDK1_9ACTN</name>
<comment type="similarity">
    <text evidence="11">Belongs to the phosphatidylserine decarboxylase family. PSD-A subfamily.</text>
</comment>
<dbReference type="HAMAP" id="MF_00664">
    <property type="entry name" value="PS_decarb_PSD_A"/>
    <property type="match status" value="1"/>
</dbReference>
<keyword evidence="4 11" id="KW-0443">Lipid metabolism</keyword>
<keyword evidence="3 11" id="KW-0210">Decarboxylase</keyword>
<evidence type="ECO:0000256" key="12">
    <source>
        <dbReference type="SAM" id="Phobius"/>
    </source>
</evidence>
<dbReference type="NCBIfam" id="NF003683">
    <property type="entry name" value="PRK05305.2-3"/>
    <property type="match status" value="1"/>
</dbReference>
<keyword evidence="12" id="KW-1133">Transmembrane helix</keyword>
<evidence type="ECO:0000256" key="11">
    <source>
        <dbReference type="HAMAP-Rule" id="MF_00664"/>
    </source>
</evidence>
<comment type="pathway">
    <text evidence="11">Phospholipid metabolism; phosphatidylethanolamine biosynthesis; phosphatidylethanolamine from CDP-diacylglycerol: step 2/2.</text>
</comment>
<dbReference type="PANTHER" id="PTHR35809:SF1">
    <property type="entry name" value="ARCHAETIDYLSERINE DECARBOXYLASE PROENZYME-RELATED"/>
    <property type="match status" value="1"/>
</dbReference>
<evidence type="ECO:0000313" key="13">
    <source>
        <dbReference type="EMBL" id="GAA0940902.1"/>
    </source>
</evidence>
<feature type="chain" id="PRO_5044906866" description="Phosphatidylserine decarboxylase beta chain" evidence="11">
    <location>
        <begin position="1"/>
        <end position="182"/>
    </location>
</feature>
<dbReference type="InterPro" id="IPR033175">
    <property type="entry name" value="PSD-A"/>
</dbReference>
<keyword evidence="6 11" id="KW-0865">Zymogen</keyword>
<evidence type="ECO:0000256" key="1">
    <source>
        <dbReference type="ARBA" id="ARBA00022475"/>
    </source>
</evidence>
<evidence type="ECO:0000256" key="7">
    <source>
        <dbReference type="ARBA" id="ARBA00023209"/>
    </source>
</evidence>
<gene>
    <name evidence="11" type="primary">psd</name>
    <name evidence="13" type="ORF">GCM10009550_10630</name>
</gene>
<feature type="transmembrane region" description="Helical" evidence="12">
    <location>
        <begin position="12"/>
        <end position="35"/>
    </location>
</feature>
<dbReference type="RefSeq" id="WP_344237304.1">
    <property type="nucleotide sequence ID" value="NZ_BAAAHH010000003.1"/>
</dbReference>
<keyword evidence="12" id="KW-0812">Transmembrane</keyword>
<comment type="PTM">
    <text evidence="11">Is synthesized initially as an inactive proenzyme. Formation of the active enzyme involves a self-maturation process in which the active site pyruvoyl group is generated from an internal serine residue via an autocatalytic post-translational modification. Two non-identical subunits are generated from the proenzyme in this reaction, and the pyruvate is formed at the N-terminus of the alpha chain, which is derived from the carboxyl end of the proenzyme. The post-translation cleavage follows an unusual pathway, termed non-hydrolytic serinolysis, in which the side chain hydroxyl group of the serine supplies its oxygen atom to form the C-terminus of the beta chain, while the remainder of the serine residue undergoes an oxidative deamination to produce ammonia and the pyruvoyl prosthetic group on the alpha chain.</text>
</comment>
<keyword evidence="8 11" id="KW-0456">Lyase</keyword>
<organism evidence="13 14">
    <name type="scientific">Actinocorallia libanotica</name>
    <dbReference type="NCBI Taxonomy" id="46162"/>
    <lineage>
        <taxon>Bacteria</taxon>
        <taxon>Bacillati</taxon>
        <taxon>Actinomycetota</taxon>
        <taxon>Actinomycetes</taxon>
        <taxon>Streptosporangiales</taxon>
        <taxon>Thermomonosporaceae</taxon>
        <taxon>Actinocorallia</taxon>
    </lineage>
</organism>
<comment type="subcellular location">
    <subcellularLocation>
        <location evidence="11">Cell membrane</location>
        <topology evidence="11">Peripheral membrane protein</topology>
    </subcellularLocation>
</comment>
<evidence type="ECO:0000256" key="10">
    <source>
        <dbReference type="ARBA" id="ARBA00023317"/>
    </source>
</evidence>
<comment type="subunit">
    <text evidence="11">Heterodimer of a large membrane-associated beta subunit and a small pyruvoyl-containing alpha subunit.</text>
</comment>
<keyword evidence="5 11" id="KW-0472">Membrane</keyword>
<evidence type="ECO:0000313" key="14">
    <source>
        <dbReference type="Proteomes" id="UP001500665"/>
    </source>
</evidence>